<dbReference type="GO" id="GO:0030041">
    <property type="term" value="P:actin filament polymerization"/>
    <property type="evidence" value="ECO:0007669"/>
    <property type="project" value="TreeGrafter"/>
</dbReference>
<sequence length="996" mass="114494">MSRRRVHQSVPTPLFSPPDCTYFIIPATRLHPSLLLTLFRHQIVPLLHYSRHRLVPTPLFPPRLYLLHYSRHQIELFLPPDFTPLFANTYTIILTTMPNHPLFPPPSTLPPDCTTSIKIHYSRHQKFPPPDCPLFPLFTPPDCTYFIIPATRLTFIIPATGIHHYSRHQIVPTHYSRHRFVPTPLFLPPDCTYLIPATRLLHHYSRHQIYHSIIHATRTFCTHSIILTTSLYPLHYSHHQIAPTSLFPPPDCTYFIIPATRLHLLHYSRHQIATIRNYSRHHYSIIHATRFASLIHYSTPLLPPVPTPLFLPPDCIHYSRHQIVPTPLFPPPDCTYSIIPATGLYLHHYSRHQIVPTPLFTPPDWPTPLFPPLPSIIHATRFPLFPPPVYAFHYSYTTIIPATRLYLLHYSRHRLVPTPLFPPPDCTYFIIPATRLYLLHYSRHQIVPTPLFTPPDTIQFAPLFIFPPPACTYSIIHATRLFHYSATRFPATRLFLHYSRHRPPATRLYLHHYSPAPNPLFRHQLFIIIPPPDCNLQPLFPPPDCTCSIIPATGFTYSIIIASIIPPPDCTLLHYSRHQIVPTPLFPPPTYTPDCFHYYSIIPATKNYSRHQKLHYSRHRLVPTPLFTPPDCTYFIIPATRLYLLHYSRHRLVPTPLFPPPDCTYSIIPAITPLAPPDYPKIIPATRSIFRHPYPHHYSRHQIYSATGLYLIIPATRLIPLFRHQIDSRHRHIVPSIIPPPVCTTPLFPPPIVPYSINYHYYSTPLPDCTYSIIPATSLYLPLFPPPACTYSIIPATCTTIIHATSLFPPPDCTCSIIACTYTIIPATRLYLLHYSRQPTPLFPPPDCTYTIIVQFRHRLVPTPLFRHRFVPTSLFPPPDCTFYSIIPATGLYLLIIIPTPSRHQIELEFVPTPLFPPPACKIIPATRLYDSIIPATGLYLLHYSCFIIPDCTYSIIPAIVPLFPPPATGTYTIIPATRLYSIIPATHSIIPATRL</sequence>
<dbReference type="Proteomes" id="UP000597762">
    <property type="component" value="Unassembled WGS sequence"/>
</dbReference>
<reference evidence="1" key="1">
    <citation type="submission" date="2021-01" db="EMBL/GenBank/DDBJ databases">
        <authorList>
            <person name="Li R."/>
            <person name="Bekaert M."/>
        </authorList>
    </citation>
    <scope>NUCLEOTIDE SEQUENCE</scope>
    <source>
        <strain evidence="1">Farmed</strain>
    </source>
</reference>
<evidence type="ECO:0000313" key="2">
    <source>
        <dbReference type="Proteomes" id="UP000597762"/>
    </source>
</evidence>
<dbReference type="PANTHER" id="PTHR45691:SF6">
    <property type="entry name" value="PROTEIN DIAPHANOUS"/>
    <property type="match status" value="1"/>
</dbReference>
<evidence type="ECO:0000313" key="1">
    <source>
        <dbReference type="EMBL" id="CAE1237232.1"/>
    </source>
</evidence>
<name>A0A812BMX3_ACAPH</name>
<dbReference type="InterPro" id="IPR051412">
    <property type="entry name" value="Formin_Homology_Diaphanous_sf"/>
</dbReference>
<organism evidence="1 2">
    <name type="scientific">Acanthosepion pharaonis</name>
    <name type="common">Pharaoh cuttlefish</name>
    <name type="synonym">Sepia pharaonis</name>
    <dbReference type="NCBI Taxonomy" id="158019"/>
    <lineage>
        <taxon>Eukaryota</taxon>
        <taxon>Metazoa</taxon>
        <taxon>Spiralia</taxon>
        <taxon>Lophotrochozoa</taxon>
        <taxon>Mollusca</taxon>
        <taxon>Cephalopoda</taxon>
        <taxon>Coleoidea</taxon>
        <taxon>Decapodiformes</taxon>
        <taxon>Sepiida</taxon>
        <taxon>Sepiina</taxon>
        <taxon>Sepiidae</taxon>
        <taxon>Acanthosepion</taxon>
    </lineage>
</organism>
<protein>
    <submittedName>
        <fullName evidence="1">Uncharacterized protein</fullName>
    </submittedName>
</protein>
<accession>A0A812BMX3</accession>
<keyword evidence="2" id="KW-1185">Reference proteome</keyword>
<dbReference type="EMBL" id="CAHIKZ030000758">
    <property type="protein sequence ID" value="CAE1237232.1"/>
    <property type="molecule type" value="Genomic_DNA"/>
</dbReference>
<dbReference type="GO" id="GO:0005884">
    <property type="term" value="C:actin filament"/>
    <property type="evidence" value="ECO:0007669"/>
    <property type="project" value="TreeGrafter"/>
</dbReference>
<gene>
    <name evidence="1" type="ORF">SPHA_20642</name>
</gene>
<proteinExistence type="predicted"/>
<comment type="caution">
    <text evidence="1">The sequence shown here is derived from an EMBL/GenBank/DDBJ whole genome shotgun (WGS) entry which is preliminary data.</text>
</comment>
<dbReference type="AlphaFoldDB" id="A0A812BMX3"/>
<dbReference type="PANTHER" id="PTHR45691">
    <property type="entry name" value="PROTEIN DIAPHANOUS"/>
    <property type="match status" value="1"/>
</dbReference>